<dbReference type="GO" id="GO:0005886">
    <property type="term" value="C:plasma membrane"/>
    <property type="evidence" value="ECO:0007669"/>
    <property type="project" value="TreeGrafter"/>
</dbReference>
<dbReference type="EMBL" id="CP040986">
    <property type="protein sequence ID" value="QDD13274.1"/>
    <property type="molecule type" value="Genomic_DNA"/>
</dbReference>
<keyword evidence="6" id="KW-0418">Kinase</keyword>
<keyword evidence="14" id="KW-1185">Reference proteome</keyword>
<evidence type="ECO:0000256" key="1">
    <source>
        <dbReference type="ARBA" id="ARBA00000085"/>
    </source>
</evidence>
<dbReference type="SMART" id="SM00448">
    <property type="entry name" value="REC"/>
    <property type="match status" value="1"/>
</dbReference>
<evidence type="ECO:0000256" key="4">
    <source>
        <dbReference type="ARBA" id="ARBA00022553"/>
    </source>
</evidence>
<dbReference type="CDD" id="cd00075">
    <property type="entry name" value="HATPase"/>
    <property type="match status" value="1"/>
</dbReference>
<proteinExistence type="predicted"/>
<dbReference type="InterPro" id="IPR011006">
    <property type="entry name" value="CheY-like_superfamily"/>
</dbReference>
<name>A0AAE6KNV7_9PROT</name>
<reference evidence="13 14" key="1">
    <citation type="journal article" date="2019" name="ISME J.">
        <title>Evolution in action: habitat transition from sediment to the pelagial leads to genome streamlining in Methylophilaceae.</title>
        <authorList>
            <person name="Salcher M."/>
            <person name="Schaefle D."/>
            <person name="Kaspar M."/>
            <person name="Neuenschwander S.M."/>
            <person name="Ghai R."/>
        </authorList>
    </citation>
    <scope>NUCLEOTIDE SEQUENCE [LARGE SCALE GENOMIC DNA]</scope>
    <source>
        <strain evidence="13 14">MMS-RI-1</strain>
    </source>
</reference>
<dbReference type="InterPro" id="IPR004358">
    <property type="entry name" value="Sig_transdc_His_kin-like_C"/>
</dbReference>
<dbReference type="InterPro" id="IPR003660">
    <property type="entry name" value="HAMP_dom"/>
</dbReference>
<evidence type="ECO:0000256" key="6">
    <source>
        <dbReference type="ARBA" id="ARBA00022777"/>
    </source>
</evidence>
<keyword evidence="5" id="KW-0808">Transferase</keyword>
<comment type="subcellular location">
    <subcellularLocation>
        <location evidence="2">Membrane</location>
    </subcellularLocation>
</comment>
<dbReference type="Pfam" id="PF00512">
    <property type="entry name" value="HisKA"/>
    <property type="match status" value="1"/>
</dbReference>
<feature type="domain" description="Histidine kinase" evidence="10">
    <location>
        <begin position="299"/>
        <end position="510"/>
    </location>
</feature>
<dbReference type="SUPFAM" id="SSF47384">
    <property type="entry name" value="Homodimeric domain of signal transducing histidine kinase"/>
    <property type="match status" value="1"/>
</dbReference>
<evidence type="ECO:0000256" key="5">
    <source>
        <dbReference type="ARBA" id="ARBA00022679"/>
    </source>
</evidence>
<dbReference type="InterPro" id="IPR036097">
    <property type="entry name" value="HisK_dim/P_sf"/>
</dbReference>
<feature type="domain" description="HAMP" evidence="12">
    <location>
        <begin position="226"/>
        <end position="277"/>
    </location>
</feature>
<dbReference type="PANTHER" id="PTHR43047:SF72">
    <property type="entry name" value="OSMOSENSING HISTIDINE PROTEIN KINASE SLN1"/>
    <property type="match status" value="1"/>
</dbReference>
<dbReference type="Gene3D" id="3.40.50.2300">
    <property type="match status" value="1"/>
</dbReference>
<dbReference type="RefSeq" id="WP_139882939.1">
    <property type="nucleotide sequence ID" value="NZ_CP040986.1"/>
</dbReference>
<dbReference type="PROSITE" id="PS50110">
    <property type="entry name" value="RESPONSE_REGULATORY"/>
    <property type="match status" value="1"/>
</dbReference>
<evidence type="ECO:0000256" key="9">
    <source>
        <dbReference type="SAM" id="Phobius"/>
    </source>
</evidence>
<dbReference type="PROSITE" id="PS50885">
    <property type="entry name" value="HAMP"/>
    <property type="match status" value="1"/>
</dbReference>
<dbReference type="Pfam" id="PF02518">
    <property type="entry name" value="HATPase_c"/>
    <property type="match status" value="1"/>
</dbReference>
<evidence type="ECO:0000313" key="13">
    <source>
        <dbReference type="EMBL" id="QDD13274.1"/>
    </source>
</evidence>
<dbReference type="InterPro" id="IPR036890">
    <property type="entry name" value="HATPase_C_sf"/>
</dbReference>
<evidence type="ECO:0000313" key="14">
    <source>
        <dbReference type="Proteomes" id="UP000312102"/>
    </source>
</evidence>
<evidence type="ECO:0000256" key="2">
    <source>
        <dbReference type="ARBA" id="ARBA00004370"/>
    </source>
</evidence>
<evidence type="ECO:0000256" key="8">
    <source>
        <dbReference type="SAM" id="Coils"/>
    </source>
</evidence>
<dbReference type="AlphaFoldDB" id="A0AAE6KNV7"/>
<accession>A0AAE6KNV7</accession>
<keyword evidence="9" id="KW-0472">Membrane</keyword>
<dbReference type="SMART" id="SM00387">
    <property type="entry name" value="HATPase_c"/>
    <property type="match status" value="1"/>
</dbReference>
<feature type="transmembrane region" description="Helical" evidence="9">
    <location>
        <begin position="203"/>
        <end position="224"/>
    </location>
</feature>
<dbReference type="PRINTS" id="PR00344">
    <property type="entry name" value="BCTRLSENSOR"/>
</dbReference>
<dbReference type="SMART" id="SM00388">
    <property type="entry name" value="HisKA"/>
    <property type="match status" value="1"/>
</dbReference>
<feature type="domain" description="Response regulatory" evidence="11">
    <location>
        <begin position="535"/>
        <end position="652"/>
    </location>
</feature>
<dbReference type="PANTHER" id="PTHR43047">
    <property type="entry name" value="TWO-COMPONENT HISTIDINE PROTEIN KINASE"/>
    <property type="match status" value="1"/>
</dbReference>
<comment type="catalytic activity">
    <reaction evidence="1">
        <text>ATP + protein L-histidine = ADP + protein N-phospho-L-histidine.</text>
        <dbReference type="EC" id="2.7.13.3"/>
    </reaction>
</comment>
<dbReference type="SUPFAM" id="SSF55874">
    <property type="entry name" value="ATPase domain of HSP90 chaperone/DNA topoisomerase II/histidine kinase"/>
    <property type="match status" value="1"/>
</dbReference>
<dbReference type="KEGG" id="mrk:FIT61_02150"/>
<dbReference type="Proteomes" id="UP000312102">
    <property type="component" value="Chromosome"/>
</dbReference>
<dbReference type="Gene3D" id="1.10.287.130">
    <property type="match status" value="1"/>
</dbReference>
<feature type="transmembrane region" description="Helical" evidence="9">
    <location>
        <begin position="28"/>
        <end position="52"/>
    </location>
</feature>
<keyword evidence="8" id="KW-0175">Coiled coil</keyword>
<dbReference type="InterPro" id="IPR003661">
    <property type="entry name" value="HisK_dim/P_dom"/>
</dbReference>
<dbReference type="GO" id="GO:0009927">
    <property type="term" value="F:histidine phosphotransfer kinase activity"/>
    <property type="evidence" value="ECO:0007669"/>
    <property type="project" value="TreeGrafter"/>
</dbReference>
<evidence type="ECO:0000259" key="12">
    <source>
        <dbReference type="PROSITE" id="PS50885"/>
    </source>
</evidence>
<feature type="coiled-coil region" evidence="8">
    <location>
        <begin position="163"/>
        <end position="193"/>
    </location>
</feature>
<dbReference type="SUPFAM" id="SSF52172">
    <property type="entry name" value="CheY-like"/>
    <property type="match status" value="1"/>
</dbReference>
<protein>
    <recommendedName>
        <fullName evidence="3">histidine kinase</fullName>
        <ecNumber evidence="3">2.7.13.3</ecNumber>
    </recommendedName>
</protein>
<organism evidence="13 14">
    <name type="scientific">Candidatus Methylopumilus rimovensis</name>
    <dbReference type="NCBI Taxonomy" id="2588535"/>
    <lineage>
        <taxon>Bacteria</taxon>
        <taxon>Pseudomonadati</taxon>
        <taxon>Pseudomonadota</taxon>
        <taxon>Betaproteobacteria</taxon>
        <taxon>Nitrosomonadales</taxon>
        <taxon>Methylophilaceae</taxon>
        <taxon>Candidatus Methylopumilus</taxon>
    </lineage>
</organism>
<keyword evidence="9" id="KW-0812">Transmembrane</keyword>
<dbReference type="CDD" id="cd00082">
    <property type="entry name" value="HisKA"/>
    <property type="match status" value="1"/>
</dbReference>
<dbReference type="InterPro" id="IPR005467">
    <property type="entry name" value="His_kinase_dom"/>
</dbReference>
<evidence type="ECO:0000259" key="11">
    <source>
        <dbReference type="PROSITE" id="PS50110"/>
    </source>
</evidence>
<evidence type="ECO:0000256" key="3">
    <source>
        <dbReference type="ARBA" id="ARBA00012438"/>
    </source>
</evidence>
<gene>
    <name evidence="13" type="ORF">FIT61_02150</name>
</gene>
<keyword evidence="4 7" id="KW-0597">Phosphoprotein</keyword>
<evidence type="ECO:0000259" key="10">
    <source>
        <dbReference type="PROSITE" id="PS50109"/>
    </source>
</evidence>
<dbReference type="Pfam" id="PF05227">
    <property type="entry name" value="CHASE3"/>
    <property type="match status" value="1"/>
</dbReference>
<feature type="modified residue" description="4-aspartylphosphate" evidence="7">
    <location>
        <position position="585"/>
    </location>
</feature>
<dbReference type="InterPro" id="IPR007891">
    <property type="entry name" value="CHASE3"/>
</dbReference>
<keyword evidence="9" id="KW-1133">Transmembrane helix</keyword>
<dbReference type="PROSITE" id="PS50109">
    <property type="entry name" value="HIS_KIN"/>
    <property type="match status" value="1"/>
</dbReference>
<dbReference type="InterPro" id="IPR001789">
    <property type="entry name" value="Sig_transdc_resp-reg_receiver"/>
</dbReference>
<dbReference type="InterPro" id="IPR003594">
    <property type="entry name" value="HATPase_dom"/>
</dbReference>
<evidence type="ECO:0000256" key="7">
    <source>
        <dbReference type="PROSITE-ProRule" id="PRU00169"/>
    </source>
</evidence>
<dbReference type="Pfam" id="PF00072">
    <property type="entry name" value="Response_reg"/>
    <property type="match status" value="1"/>
</dbReference>
<dbReference type="GO" id="GO:0000155">
    <property type="term" value="F:phosphorelay sensor kinase activity"/>
    <property type="evidence" value="ECO:0007669"/>
    <property type="project" value="InterPro"/>
</dbReference>
<dbReference type="Gene3D" id="6.10.340.10">
    <property type="match status" value="1"/>
</dbReference>
<dbReference type="CDD" id="cd00156">
    <property type="entry name" value="REC"/>
    <property type="match status" value="1"/>
</dbReference>
<dbReference type="EC" id="2.7.13.3" evidence="3"/>
<sequence length="658" mass="73352">MNNQITNAKIKKFPPARWLEKAWQNLPLGFKGVIVIALPLAILLASLTSLFIRELESTKLENQLKRALQNQRDIQTVHTQLLEASTGVRDFLLTGDKHFLGIFFEAEKKLPKIITTLEERLENDEQKERLSKILPLVTKNLADLKALSSHETAIASNQLIAQFKSQVATLDKLREEIEALNTEEALLAEQDQQEIFLQRQQNITVTLIAAIAGIIGSLMAVWIYSRTIVKRVRLLRDNAGHLARAEALDIASSSKDELGQLSDELEQASQLLAKNISDALQARHEAEEASASKSMFLSRTSHELRTPLNAILGFTQLLEQDLPLGKQRDSVSLIRGAGQHLLKLINEVLEIARIESGETSLELTATPINELLEEATHYISPIGKIRDIEIKCNIAPNLWAKANRQKLLQVILNLLSNALKYGPVSSSVALNAYRKQDHIVIEVQDSGPGIPAQLRERLFTPFERLGAENTKIEGTGLGLALSKQIMLAMNGKIDVAKDKSLFWIEIPATSASHTSSELNHDTHDKQSFKLLKNSSILYVEDNVSNRALVEAIIHRQQDLRIHSVATIKDAKRFLKEMVPSLLLIDLHLPDGSGEDLVNHVKSKSEFQNIPMMILSADALPETMERLKSNGVVDYMTKPLDVAVFSKKVRELIGSEGKK</sequence>
<dbReference type="Gene3D" id="3.30.565.10">
    <property type="entry name" value="Histidine kinase-like ATPase, C-terminal domain"/>
    <property type="match status" value="1"/>
</dbReference>